<dbReference type="Proteomes" id="UP000031258">
    <property type="component" value="Unassembled WGS sequence"/>
</dbReference>
<organism evidence="2 3">
    <name type="scientific">Candidatus Jidaibacter acanthamoebae</name>
    <dbReference type="NCBI Taxonomy" id="86105"/>
    <lineage>
        <taxon>Bacteria</taxon>
        <taxon>Pseudomonadati</taxon>
        <taxon>Pseudomonadota</taxon>
        <taxon>Alphaproteobacteria</taxon>
        <taxon>Rickettsiales</taxon>
        <taxon>Candidatus Midichloriaceae</taxon>
        <taxon>Candidatus Jidaibacter</taxon>
    </lineage>
</organism>
<evidence type="ECO:0000313" key="2">
    <source>
        <dbReference type="EMBL" id="KIE05312.1"/>
    </source>
</evidence>
<name>A0A0C1MT79_9RICK</name>
<dbReference type="EMBL" id="JSWE01000096">
    <property type="protein sequence ID" value="KIE05312.1"/>
    <property type="molecule type" value="Genomic_DNA"/>
</dbReference>
<sequence>MFKTKRYLLTATIVIFFICFSLFIKQREKSDLPVIAIANYGSHSSLHEIISSIKTELSRLGFKEGEQINFEIADVNFEPTLIMQMLTKLKATNPKIVIALTTPVAQAAKSTFKDTPLIFTGITDPIEAGLINNSPDTRNNITGASDRQDLKLMLKFAEELLPHAKKVGMLYLTSEANDLALVKMMSEAAKIHNMEILLVPVEQTKDIPFRMRTFKDKADFIYVGVSGIIQPALPAIISSADQMKIPVINADSGAVKKHLLLGSYGVNYTKVGINTAQIVGRILAGEKVENIAPIYPSKNDHSGFVSKQKADKLGITLPLYIEHVEILR</sequence>
<proteinExistence type="predicted"/>
<dbReference type="Gene3D" id="3.40.50.2300">
    <property type="match status" value="2"/>
</dbReference>
<accession>A0A0C1MT79</accession>
<dbReference type="Pfam" id="PF04392">
    <property type="entry name" value="ABC_sub_bind"/>
    <property type="match status" value="1"/>
</dbReference>
<feature type="transmembrane region" description="Helical" evidence="1">
    <location>
        <begin position="7"/>
        <end position="24"/>
    </location>
</feature>
<dbReference type="PANTHER" id="PTHR35271:SF1">
    <property type="entry name" value="ABC TRANSPORTER, SUBSTRATE-BINDING LIPOPROTEIN"/>
    <property type="match status" value="1"/>
</dbReference>
<evidence type="ECO:0000313" key="3">
    <source>
        <dbReference type="Proteomes" id="UP000031258"/>
    </source>
</evidence>
<evidence type="ECO:0008006" key="4">
    <source>
        <dbReference type="Google" id="ProtNLM"/>
    </source>
</evidence>
<dbReference type="AlphaFoldDB" id="A0A0C1MT79"/>
<gene>
    <name evidence="2" type="ORF">NF27_DT00860</name>
</gene>
<dbReference type="InterPro" id="IPR028082">
    <property type="entry name" value="Peripla_BP_I"/>
</dbReference>
<keyword evidence="1" id="KW-1133">Transmembrane helix</keyword>
<dbReference type="STRING" id="86105.NF27_DT00860"/>
<dbReference type="InterPro" id="IPR007487">
    <property type="entry name" value="ABC_transpt-TYRBP-like"/>
</dbReference>
<keyword evidence="3" id="KW-1185">Reference proteome</keyword>
<dbReference type="RefSeq" id="WP_039456358.1">
    <property type="nucleotide sequence ID" value="NZ_JSWE01000096.1"/>
</dbReference>
<keyword evidence="1" id="KW-0472">Membrane</keyword>
<keyword evidence="1" id="KW-0812">Transmembrane</keyword>
<dbReference type="OrthoDB" id="9776955at2"/>
<comment type="caution">
    <text evidence="2">The sequence shown here is derived from an EMBL/GenBank/DDBJ whole genome shotgun (WGS) entry which is preliminary data.</text>
</comment>
<protein>
    <recommendedName>
        <fullName evidence="4">ABC transporter substrate-binding protein</fullName>
    </recommendedName>
</protein>
<evidence type="ECO:0000256" key="1">
    <source>
        <dbReference type="SAM" id="Phobius"/>
    </source>
</evidence>
<dbReference type="PANTHER" id="PTHR35271">
    <property type="entry name" value="ABC TRANSPORTER, SUBSTRATE-BINDING LIPOPROTEIN-RELATED"/>
    <property type="match status" value="1"/>
</dbReference>
<dbReference type="SUPFAM" id="SSF53822">
    <property type="entry name" value="Periplasmic binding protein-like I"/>
    <property type="match status" value="1"/>
</dbReference>
<dbReference type="CDD" id="cd06325">
    <property type="entry name" value="PBP1_ABC_unchar_transporter"/>
    <property type="match status" value="1"/>
</dbReference>
<reference evidence="2 3" key="1">
    <citation type="submission" date="2014-11" db="EMBL/GenBank/DDBJ databases">
        <title>A Rickettsiales Symbiont of Amoebae With Ancient Features.</title>
        <authorList>
            <person name="Schulz F."/>
            <person name="Martijn J."/>
            <person name="Wascher F."/>
            <person name="Kostanjsek R."/>
            <person name="Ettema T.J."/>
            <person name="Horn M."/>
        </authorList>
    </citation>
    <scope>NUCLEOTIDE SEQUENCE [LARGE SCALE GENOMIC DNA]</scope>
    <source>
        <strain evidence="2 3">UWC36</strain>
    </source>
</reference>